<dbReference type="Gene3D" id="3.10.640.10">
    <property type="entry name" value="Restriction endonuclease-like alpha-beta roll domain"/>
    <property type="match status" value="1"/>
</dbReference>
<dbReference type="InterPro" id="IPR011335">
    <property type="entry name" value="Restrct_endonuc-II-like"/>
</dbReference>
<dbReference type="SMART" id="SM01322">
    <property type="entry name" value="YaeQ"/>
    <property type="match status" value="1"/>
</dbReference>
<proteinExistence type="predicted"/>
<dbReference type="PIRSF" id="PIRSF011484">
    <property type="entry name" value="YaeQ"/>
    <property type="match status" value="1"/>
</dbReference>
<protein>
    <submittedName>
        <fullName evidence="1">YaeQ protein</fullName>
    </submittedName>
</protein>
<accession>A0A3B0Y8J4</accession>
<dbReference type="PANTHER" id="PTHR38784">
    <property type="entry name" value="SUCROSE PHOSPHORYLASE"/>
    <property type="match status" value="1"/>
</dbReference>
<dbReference type="EMBL" id="UOFI01000199">
    <property type="protein sequence ID" value="VAW70479.1"/>
    <property type="molecule type" value="Genomic_DNA"/>
</dbReference>
<dbReference type="InterPro" id="IPR038590">
    <property type="entry name" value="YaeQ_sf"/>
</dbReference>
<dbReference type="AlphaFoldDB" id="A0A3B0Y8J4"/>
<sequence length="178" mass="20425">MAIKPTIYKFRISLSDLNRDYYDTLNLTTALHPSETLERMMVRVLAFCINAQEQLSFTKGLSDVDQPDIWRRTLDDKVSLWIDVGEPAPDRVKKATRIADTVKIYSFNTKSDAWWAQEQSKLSLLRASIYQFEWSDILPLAAMVERTMNISVTITGNSAFIATQSGECEIPWIIKQEI</sequence>
<name>A0A3B0Y8J4_9ZZZZ</name>
<reference evidence="1" key="1">
    <citation type="submission" date="2018-06" db="EMBL/GenBank/DDBJ databases">
        <authorList>
            <person name="Zhirakovskaya E."/>
        </authorList>
    </citation>
    <scope>NUCLEOTIDE SEQUENCE</scope>
</reference>
<dbReference type="Pfam" id="PF07152">
    <property type="entry name" value="YaeQ"/>
    <property type="match status" value="1"/>
</dbReference>
<evidence type="ECO:0000313" key="1">
    <source>
        <dbReference type="EMBL" id="VAW70479.1"/>
    </source>
</evidence>
<dbReference type="PANTHER" id="PTHR38784:SF1">
    <property type="entry name" value="SUCROSE PHOSPHORYLASE"/>
    <property type="match status" value="1"/>
</dbReference>
<gene>
    <name evidence="1" type="ORF">MNBD_GAMMA09-2159</name>
</gene>
<dbReference type="SUPFAM" id="SSF52980">
    <property type="entry name" value="Restriction endonuclease-like"/>
    <property type="match status" value="1"/>
</dbReference>
<organism evidence="1">
    <name type="scientific">hydrothermal vent metagenome</name>
    <dbReference type="NCBI Taxonomy" id="652676"/>
    <lineage>
        <taxon>unclassified sequences</taxon>
        <taxon>metagenomes</taxon>
        <taxon>ecological metagenomes</taxon>
    </lineage>
</organism>
<dbReference type="InterPro" id="IPR009822">
    <property type="entry name" value="YaeQ"/>
</dbReference>